<evidence type="ECO:0000256" key="1">
    <source>
        <dbReference type="SAM" id="MobiDB-lite"/>
    </source>
</evidence>
<keyword evidence="3" id="KW-1185">Reference proteome</keyword>
<dbReference type="EMBL" id="KV863912">
    <property type="protein sequence ID" value="ONK54957.1"/>
    <property type="molecule type" value="Genomic_DNA"/>
</dbReference>
<evidence type="ECO:0000313" key="3">
    <source>
        <dbReference type="Proteomes" id="UP000243459"/>
    </source>
</evidence>
<dbReference type="AlphaFoldDB" id="A0A1R3L5R8"/>
<accession>A0A1R3L5R8</accession>
<reference evidence="3" key="1">
    <citation type="journal article" date="2017" name="Nat. Commun.">
        <title>The asparagus genome sheds light on the origin and evolution of a young Y chromosome.</title>
        <authorList>
            <person name="Harkess A."/>
            <person name="Zhou J."/>
            <person name="Xu C."/>
            <person name="Bowers J.E."/>
            <person name="Van der Hulst R."/>
            <person name="Ayyampalayam S."/>
            <person name="Mercati F."/>
            <person name="Riccardi P."/>
            <person name="McKain M.R."/>
            <person name="Kakrana A."/>
            <person name="Tang H."/>
            <person name="Ray J."/>
            <person name="Groenendijk J."/>
            <person name="Arikit S."/>
            <person name="Mathioni S.M."/>
            <person name="Nakano M."/>
            <person name="Shan H."/>
            <person name="Telgmann-Rauber A."/>
            <person name="Kanno A."/>
            <person name="Yue Z."/>
            <person name="Chen H."/>
            <person name="Li W."/>
            <person name="Chen Y."/>
            <person name="Xu X."/>
            <person name="Zhang Y."/>
            <person name="Luo S."/>
            <person name="Chen H."/>
            <person name="Gao J."/>
            <person name="Mao Z."/>
            <person name="Pires J.C."/>
            <person name="Luo M."/>
            <person name="Kudrna D."/>
            <person name="Wing R.A."/>
            <person name="Meyers B.C."/>
            <person name="Yi K."/>
            <person name="Kong H."/>
            <person name="Lavrijsen P."/>
            <person name="Sunseri F."/>
            <person name="Falavigna A."/>
            <person name="Ye Y."/>
            <person name="Leebens-Mack J.H."/>
            <person name="Chen G."/>
        </authorList>
    </citation>
    <scope>NUCLEOTIDE SEQUENCE [LARGE SCALE GENOMIC DNA]</scope>
    <source>
        <strain evidence="3">cv. DH0086</strain>
    </source>
</reference>
<dbReference type="Proteomes" id="UP000243459">
    <property type="component" value="Unassembled WGS sequence"/>
</dbReference>
<evidence type="ECO:0000313" key="2">
    <source>
        <dbReference type="EMBL" id="ONK54957.1"/>
    </source>
</evidence>
<gene>
    <name evidence="2" type="ORF">A4U43_UnF9270</name>
</gene>
<proteinExistence type="predicted"/>
<organism evidence="2 3">
    <name type="scientific">Asparagus officinalis</name>
    <name type="common">Garden asparagus</name>
    <dbReference type="NCBI Taxonomy" id="4686"/>
    <lineage>
        <taxon>Eukaryota</taxon>
        <taxon>Viridiplantae</taxon>
        <taxon>Streptophyta</taxon>
        <taxon>Embryophyta</taxon>
        <taxon>Tracheophyta</taxon>
        <taxon>Spermatophyta</taxon>
        <taxon>Magnoliopsida</taxon>
        <taxon>Liliopsida</taxon>
        <taxon>Asparagales</taxon>
        <taxon>Asparagaceae</taxon>
        <taxon>Asparagoideae</taxon>
        <taxon>Asparagus</taxon>
    </lineage>
</organism>
<sequence length="120" mass="13195">MMSMLIVDQQVLVQSAQPIILEGTIEVAITISFAEEEKEEEEVDYSGDPPIEAPIQTEEAPIQEKKAPIQEEEAPVSSMCVVVVTVSTHISTTLKPVIEATISSWQSPESRWCLLQLSPS</sequence>
<dbReference type="Gramene" id="ONK54957">
    <property type="protein sequence ID" value="ONK54957"/>
    <property type="gene ID" value="A4U43_UnF9270"/>
</dbReference>
<protein>
    <submittedName>
        <fullName evidence="2">Uncharacterized protein</fullName>
    </submittedName>
</protein>
<name>A0A1R3L5R8_ASPOF</name>
<feature type="region of interest" description="Disordered" evidence="1">
    <location>
        <begin position="38"/>
        <end position="71"/>
    </location>
</feature>